<name>A0ABS7B2S4_9ACTN</name>
<comment type="caution">
    <text evidence="1">The sequence shown here is derived from an EMBL/GenBank/DDBJ whole genome shotgun (WGS) entry which is preliminary data.</text>
</comment>
<dbReference type="InterPro" id="IPR025355">
    <property type="entry name" value="DUF4259"/>
</dbReference>
<accession>A0ABS7B2S4</accession>
<gene>
    <name evidence="1" type="ORF">KZ829_16435</name>
</gene>
<dbReference type="Proteomes" id="UP001519863">
    <property type="component" value="Unassembled WGS sequence"/>
</dbReference>
<proteinExistence type="predicted"/>
<sequence length="272" mass="29361">MGTFGTGPFSSDGALDFLEELAERPPRQRAEALERMFLLVKERPDLLGQEFFANEVVAAAAIVAATLPGGRQFDERLNTLVENDIASDGRLSAPVPELASVALEALMFVSGPQGPWLQGWKNDTDAGEARDTIAALSQVLSLGGGKLDDLDVIWNEAADYGADGEVPDGTPSGIEQLASLLRVHNCAMGGGLGFALEVNEPFRVRRAINAMRYFELAETAEFLENVLDRSLNGESPESLPSDDDFYDLIDDETVRRAFKAKVAQIPADFGRG</sequence>
<reference evidence="1 2" key="1">
    <citation type="journal article" date="2013" name="Antonie Van Leeuwenhoek">
        <title>Actinoplanes hulinensis sp. nov., a novel actinomycete isolated from soybean root (Glycine max (L.) Merr).</title>
        <authorList>
            <person name="Shen Y."/>
            <person name="Liu C."/>
            <person name="Wang X."/>
            <person name="Zhao J."/>
            <person name="Jia F."/>
            <person name="Zhang Y."/>
            <person name="Wang L."/>
            <person name="Yang D."/>
            <person name="Xiang W."/>
        </authorList>
    </citation>
    <scope>NUCLEOTIDE SEQUENCE [LARGE SCALE GENOMIC DNA]</scope>
    <source>
        <strain evidence="1 2">NEAU-M9</strain>
    </source>
</reference>
<evidence type="ECO:0000313" key="2">
    <source>
        <dbReference type="Proteomes" id="UP001519863"/>
    </source>
</evidence>
<organism evidence="1 2">
    <name type="scientific">Actinoplanes hulinensis</name>
    <dbReference type="NCBI Taxonomy" id="1144547"/>
    <lineage>
        <taxon>Bacteria</taxon>
        <taxon>Bacillati</taxon>
        <taxon>Actinomycetota</taxon>
        <taxon>Actinomycetes</taxon>
        <taxon>Micromonosporales</taxon>
        <taxon>Micromonosporaceae</taxon>
        <taxon>Actinoplanes</taxon>
    </lineage>
</organism>
<keyword evidence="2" id="KW-1185">Reference proteome</keyword>
<evidence type="ECO:0000313" key="1">
    <source>
        <dbReference type="EMBL" id="MBW6435326.1"/>
    </source>
</evidence>
<dbReference type="Pfam" id="PF14078">
    <property type="entry name" value="DUF4259"/>
    <property type="match status" value="1"/>
</dbReference>
<dbReference type="RefSeq" id="WP_220144790.1">
    <property type="nucleotide sequence ID" value="NZ_JAHXZI010000008.1"/>
</dbReference>
<protein>
    <submittedName>
        <fullName evidence="1">DUF4259 domain-containing protein</fullName>
    </submittedName>
</protein>
<dbReference type="EMBL" id="JAHXZI010000008">
    <property type="protein sequence ID" value="MBW6435326.1"/>
    <property type="molecule type" value="Genomic_DNA"/>
</dbReference>